<dbReference type="GO" id="GO:0031490">
    <property type="term" value="F:chromatin DNA binding"/>
    <property type="evidence" value="ECO:0007669"/>
    <property type="project" value="TreeGrafter"/>
</dbReference>
<dbReference type="OMA" id="AFDMAND"/>
<sequence length="439" mass="50486">MGEEDRRCKRSAGPNRWRCGEKASPEKSYCDKHLAQQDKPSQRKKESLMCHQCQRSDKSVVVCCSNCNRKRYCYECLEKWYPGKTKEEVAIACPFCCGNCNCKACLREVLVVKPRHKELDVTVKLRQLYYLLHKTLPVLRHIHNEQRSELEIESNIRGVQLKEIDITRYKLDKKERLYCDNCNTSIVDYHRSCPNPSCSYDLCLTCCRELREGHQPGGSEAETSQQQFVEKAYSQVIDGDGYISVPRKRHRCESQEAPASNDSKAYMSCHFPDWKVNADGSIPCPPKERGGCGTAKLELRRNFKANWVMKLLQNAEDLTSNCRFPNVDYSQGCSTCQSNVSGGNNNIVSNVRLAAFREKSNDNFLFCPDAFDMANDETNHFQIHWMRGEPVIVRNVLDKTSGLSWEPMVMWRAFRETGGNVKFKDETRSVKAIDCLDWC</sequence>
<keyword evidence="3" id="KW-0479">Metal-binding</keyword>
<evidence type="ECO:0000256" key="1">
    <source>
        <dbReference type="ARBA" id="ARBA00004123"/>
    </source>
</evidence>
<evidence type="ECO:0000313" key="10">
    <source>
        <dbReference type="EnsemblPlants" id="QL04p060529:mrna"/>
    </source>
</evidence>
<evidence type="ECO:0000256" key="2">
    <source>
        <dbReference type="ARBA" id="ARBA00006801"/>
    </source>
</evidence>
<dbReference type="EnsemblPlants" id="QL04p060529:mrna">
    <property type="protein sequence ID" value="QL04p060529:mrna"/>
    <property type="gene ID" value="QL04p060529"/>
</dbReference>
<reference evidence="10 11" key="1">
    <citation type="journal article" date="2016" name="G3 (Bethesda)">
        <title>First Draft Assembly and Annotation of the Genome of a California Endemic Oak Quercus lobata Nee (Fagaceae).</title>
        <authorList>
            <person name="Sork V.L."/>
            <person name="Fitz-Gibbon S.T."/>
            <person name="Puiu D."/>
            <person name="Crepeau M."/>
            <person name="Gugger P.F."/>
            <person name="Sherman R."/>
            <person name="Stevens K."/>
            <person name="Langley C.H."/>
            <person name="Pellegrini M."/>
            <person name="Salzberg S.L."/>
        </authorList>
    </citation>
    <scope>NUCLEOTIDE SEQUENCE [LARGE SCALE GENOMIC DNA]</scope>
    <source>
        <strain evidence="10 11">cv. SW786</strain>
    </source>
</reference>
<dbReference type="InParanoid" id="A0A7N2LG46"/>
<keyword evidence="11" id="KW-1185">Reference proteome</keyword>
<comment type="caution">
    <text evidence="6">Lacks conserved residue(s) required for the propagation of feature annotation.</text>
</comment>
<feature type="domain" description="WRC" evidence="9">
    <location>
        <begin position="2"/>
        <end position="47"/>
    </location>
</feature>
<organism evidence="10 11">
    <name type="scientific">Quercus lobata</name>
    <name type="common">Valley oak</name>
    <dbReference type="NCBI Taxonomy" id="97700"/>
    <lineage>
        <taxon>Eukaryota</taxon>
        <taxon>Viridiplantae</taxon>
        <taxon>Streptophyta</taxon>
        <taxon>Embryophyta</taxon>
        <taxon>Tracheophyta</taxon>
        <taxon>Spermatophyta</taxon>
        <taxon>Magnoliopsida</taxon>
        <taxon>eudicotyledons</taxon>
        <taxon>Gunneridae</taxon>
        <taxon>Pentapetalae</taxon>
        <taxon>rosids</taxon>
        <taxon>fabids</taxon>
        <taxon>Fagales</taxon>
        <taxon>Fagaceae</taxon>
        <taxon>Quercus</taxon>
    </lineage>
</organism>
<evidence type="ECO:0000259" key="9">
    <source>
        <dbReference type="PROSITE" id="PS51667"/>
    </source>
</evidence>
<evidence type="ECO:0000256" key="4">
    <source>
        <dbReference type="ARBA" id="ARBA00023242"/>
    </source>
</evidence>
<dbReference type="InterPro" id="IPR001841">
    <property type="entry name" value="Znf_RING"/>
</dbReference>
<dbReference type="InterPro" id="IPR045109">
    <property type="entry name" value="LSDs-like"/>
</dbReference>
<dbReference type="GO" id="GO:0003712">
    <property type="term" value="F:transcription coregulator activity"/>
    <property type="evidence" value="ECO:0007669"/>
    <property type="project" value="TreeGrafter"/>
</dbReference>
<dbReference type="GO" id="GO:0006357">
    <property type="term" value="P:regulation of transcription by RNA polymerase II"/>
    <property type="evidence" value="ECO:0007669"/>
    <property type="project" value="TreeGrafter"/>
</dbReference>
<keyword evidence="5" id="KW-0862">Zinc</keyword>
<dbReference type="EMBL" id="LRBV02000004">
    <property type="status" value="NOT_ANNOTATED_CDS"/>
    <property type="molecule type" value="Genomic_DNA"/>
</dbReference>
<proteinExistence type="inferred from homology"/>
<dbReference type="Pfam" id="PF08879">
    <property type="entry name" value="WRC"/>
    <property type="match status" value="1"/>
</dbReference>
<feature type="domain" description="RING-type" evidence="8">
    <location>
        <begin position="50"/>
        <end position="96"/>
    </location>
</feature>
<evidence type="ECO:0000256" key="6">
    <source>
        <dbReference type="PROSITE-ProRule" id="PRU01002"/>
    </source>
</evidence>
<dbReference type="GO" id="GO:0008270">
    <property type="term" value="F:zinc ion binding"/>
    <property type="evidence" value="ECO:0007669"/>
    <property type="project" value="UniProtKB-KW"/>
</dbReference>
<evidence type="ECO:0000256" key="7">
    <source>
        <dbReference type="SAM" id="MobiDB-lite"/>
    </source>
</evidence>
<dbReference type="GO" id="GO:0032454">
    <property type="term" value="F:histone H3K9 demethylase activity"/>
    <property type="evidence" value="ECO:0007669"/>
    <property type="project" value="InterPro"/>
</dbReference>
<dbReference type="PANTHER" id="PTHR12549:SF33">
    <property type="entry name" value="LYSINE-SPECIFIC DEMETHYLASE JMJ27"/>
    <property type="match status" value="1"/>
</dbReference>
<protein>
    <submittedName>
        <fullName evidence="10">Uncharacterized protein</fullName>
    </submittedName>
</protein>
<evidence type="ECO:0000313" key="11">
    <source>
        <dbReference type="Proteomes" id="UP000594261"/>
    </source>
</evidence>
<dbReference type="GO" id="GO:0000118">
    <property type="term" value="C:histone deacetylase complex"/>
    <property type="evidence" value="ECO:0007669"/>
    <property type="project" value="TreeGrafter"/>
</dbReference>
<reference evidence="10" key="2">
    <citation type="submission" date="2021-01" db="UniProtKB">
        <authorList>
            <consortium name="EnsemblPlants"/>
        </authorList>
    </citation>
    <scope>IDENTIFICATION</scope>
</reference>
<keyword evidence="5" id="KW-0863">Zinc-finger</keyword>
<dbReference type="GO" id="GO:0000785">
    <property type="term" value="C:chromatin"/>
    <property type="evidence" value="ECO:0007669"/>
    <property type="project" value="TreeGrafter"/>
</dbReference>
<dbReference type="AlphaFoldDB" id="A0A7N2LG46"/>
<dbReference type="PROSITE" id="PS51667">
    <property type="entry name" value="WRC"/>
    <property type="match status" value="1"/>
</dbReference>
<keyword evidence="4" id="KW-0539">Nucleus</keyword>
<comment type="similarity">
    <text evidence="2">Belongs to the JARID1 histone demethylase family.</text>
</comment>
<evidence type="ECO:0000256" key="5">
    <source>
        <dbReference type="PROSITE-ProRule" id="PRU00175"/>
    </source>
</evidence>
<feature type="region of interest" description="Disordered" evidence="7">
    <location>
        <begin position="1"/>
        <end position="27"/>
    </location>
</feature>
<dbReference type="Proteomes" id="UP000594261">
    <property type="component" value="Chromosome 4"/>
</dbReference>
<evidence type="ECO:0000256" key="3">
    <source>
        <dbReference type="ARBA" id="ARBA00022723"/>
    </source>
</evidence>
<accession>A0A7N2LG46</accession>
<dbReference type="Gramene" id="QL04p060529:mrna">
    <property type="protein sequence ID" value="QL04p060529:mrna"/>
    <property type="gene ID" value="QL04p060529"/>
</dbReference>
<dbReference type="PROSITE" id="PS50089">
    <property type="entry name" value="ZF_RING_2"/>
    <property type="match status" value="1"/>
</dbReference>
<comment type="subcellular location">
    <subcellularLocation>
        <location evidence="1">Nucleus</location>
    </subcellularLocation>
</comment>
<evidence type="ECO:0000259" key="8">
    <source>
        <dbReference type="PROSITE" id="PS50089"/>
    </source>
</evidence>
<name>A0A7N2LG46_QUELO</name>
<feature type="compositionally biased region" description="Basic and acidic residues" evidence="7">
    <location>
        <begin position="18"/>
        <end position="27"/>
    </location>
</feature>
<dbReference type="InterPro" id="IPR014977">
    <property type="entry name" value="WRC_dom"/>
</dbReference>
<dbReference type="Gene3D" id="2.60.120.650">
    <property type="entry name" value="Cupin"/>
    <property type="match status" value="1"/>
</dbReference>
<dbReference type="PANTHER" id="PTHR12549">
    <property type="entry name" value="JMJC DOMAIN-CONTAINING HISTONE DEMETHYLATION PROTEIN"/>
    <property type="match status" value="1"/>
</dbReference>